<protein>
    <submittedName>
        <fullName evidence="1">Uncharacterized protein</fullName>
    </submittedName>
</protein>
<dbReference type="AlphaFoldDB" id="A0A286RLV1"/>
<evidence type="ECO:0000313" key="2">
    <source>
        <dbReference type="Proteomes" id="UP000215086"/>
    </source>
</evidence>
<keyword evidence="2" id="KW-1185">Reference proteome</keyword>
<sequence length="127" mass="13917">MSGPPFDVRSSIPFFSGTRSVPLRRFGGTCLSGPFFSEGRACQVHISGGTCLSGPFVNVRSWIPFQRGPKSRTLWSAAIHRRFLVKALAFTTLALAVFRHDHESALVGAIHELPLQRRRDPLVGSAV</sequence>
<organism evidence="1 2">
    <name type="scientific">Thermogutta terrifontis</name>
    <dbReference type="NCBI Taxonomy" id="1331910"/>
    <lineage>
        <taxon>Bacteria</taxon>
        <taxon>Pseudomonadati</taxon>
        <taxon>Planctomycetota</taxon>
        <taxon>Planctomycetia</taxon>
        <taxon>Pirellulales</taxon>
        <taxon>Thermoguttaceae</taxon>
        <taxon>Thermogutta</taxon>
    </lineage>
</organism>
<evidence type="ECO:0000313" key="1">
    <source>
        <dbReference type="EMBL" id="ASV76944.1"/>
    </source>
</evidence>
<dbReference type="EMBL" id="CP018477">
    <property type="protein sequence ID" value="ASV76944.1"/>
    <property type="molecule type" value="Genomic_DNA"/>
</dbReference>
<name>A0A286RLV1_9BACT</name>
<dbReference type="Proteomes" id="UP000215086">
    <property type="component" value="Chromosome"/>
</dbReference>
<accession>A0A286RLV1</accession>
<reference evidence="1 2" key="1">
    <citation type="journal article" name="Front. Microbiol.">
        <title>Sugar Metabolism of the First Thermophilic Planctomycete Thermogutta terrifontis: Comparative Genomic and Transcriptomic Approaches.</title>
        <authorList>
            <person name="Elcheninov A.G."/>
            <person name="Menzel P."/>
            <person name="Gudbergsdottir S.R."/>
            <person name="Slesarev A.I."/>
            <person name="Kadnikov V.V."/>
            <person name="Krogh A."/>
            <person name="Bonch-Osmolovskaya E.A."/>
            <person name="Peng X."/>
            <person name="Kublanov I.V."/>
        </authorList>
    </citation>
    <scope>NUCLEOTIDE SEQUENCE [LARGE SCALE GENOMIC DNA]</scope>
    <source>
        <strain evidence="1 2">R1</strain>
    </source>
</reference>
<gene>
    <name evidence="1" type="ORF">THTE_4343</name>
</gene>
<dbReference type="KEGG" id="ttf:THTE_4343"/>
<proteinExistence type="predicted"/>